<evidence type="ECO:0000256" key="1">
    <source>
        <dbReference type="ARBA" id="ARBA00022990"/>
    </source>
</evidence>
<dbReference type="SUPFAM" id="SSF56801">
    <property type="entry name" value="Acetyl-CoA synthetase-like"/>
    <property type="match status" value="1"/>
</dbReference>
<dbReference type="InterPro" id="IPR042099">
    <property type="entry name" value="ANL_N_sf"/>
</dbReference>
<evidence type="ECO:0000313" key="4">
    <source>
        <dbReference type="Proteomes" id="UP000509303"/>
    </source>
</evidence>
<dbReference type="PANTHER" id="PTHR24095:SF14">
    <property type="entry name" value="ACETYL-COENZYME A SYNTHETASE 1"/>
    <property type="match status" value="1"/>
</dbReference>
<feature type="domain" description="AMP-dependent synthetase/ligase" evidence="2">
    <location>
        <begin position="34"/>
        <end position="166"/>
    </location>
</feature>
<name>A0A7H8NBW6_9ACTN</name>
<protein>
    <submittedName>
        <fullName evidence="3">AMP-binding protein</fullName>
    </submittedName>
</protein>
<dbReference type="PANTHER" id="PTHR24095">
    <property type="entry name" value="ACETYL-COENZYME A SYNTHETASE"/>
    <property type="match status" value="1"/>
</dbReference>
<dbReference type="GO" id="GO:0006085">
    <property type="term" value="P:acetyl-CoA biosynthetic process"/>
    <property type="evidence" value="ECO:0007669"/>
    <property type="project" value="TreeGrafter"/>
</dbReference>
<keyword evidence="4" id="KW-1185">Reference proteome</keyword>
<keyword evidence="1" id="KW-0007">Acetylation</keyword>
<organism evidence="3 4">
    <name type="scientific">Streptomyces buecherae</name>
    <dbReference type="NCBI Taxonomy" id="2763006"/>
    <lineage>
        <taxon>Bacteria</taxon>
        <taxon>Bacillati</taxon>
        <taxon>Actinomycetota</taxon>
        <taxon>Actinomycetes</taxon>
        <taxon>Kitasatosporales</taxon>
        <taxon>Streptomycetaceae</taxon>
        <taxon>Streptomyces</taxon>
    </lineage>
</organism>
<dbReference type="GO" id="GO:0003987">
    <property type="term" value="F:acetate-CoA ligase activity"/>
    <property type="evidence" value="ECO:0007669"/>
    <property type="project" value="TreeGrafter"/>
</dbReference>
<dbReference type="InterPro" id="IPR000873">
    <property type="entry name" value="AMP-dep_synth/lig_dom"/>
</dbReference>
<sequence length="183" mass="19538">MFAVSDTTAPATATTLSAAVTTPAAVSGGSGEPVALRWVGEQGRAEEFTHTQLLDQATRASSMLTELGVCSGDQVAVMLPLVPESVVTTLACGRLDASRVSLPMREPVGALRERIRESGARVLITVDGVLRDGRAYGLKTALDRALMGCPEVETVLVVHRLGLPVRWVAGRDHWWHERLAATR</sequence>
<dbReference type="AlphaFoldDB" id="A0A7H8NBW6"/>
<dbReference type="RefSeq" id="WP_176163640.1">
    <property type="nucleotide sequence ID" value="NZ_CP054929.1"/>
</dbReference>
<dbReference type="GO" id="GO:0005829">
    <property type="term" value="C:cytosol"/>
    <property type="evidence" value="ECO:0007669"/>
    <property type="project" value="TreeGrafter"/>
</dbReference>
<evidence type="ECO:0000313" key="3">
    <source>
        <dbReference type="EMBL" id="QKW51933.1"/>
    </source>
</evidence>
<dbReference type="Gene3D" id="3.40.50.12780">
    <property type="entry name" value="N-terminal domain of ligase-like"/>
    <property type="match status" value="1"/>
</dbReference>
<evidence type="ECO:0000259" key="2">
    <source>
        <dbReference type="Pfam" id="PF00501"/>
    </source>
</evidence>
<dbReference type="Pfam" id="PF00501">
    <property type="entry name" value="AMP-binding"/>
    <property type="match status" value="1"/>
</dbReference>
<accession>A0A7H8NBW6</accession>
<reference evidence="3 4" key="1">
    <citation type="submission" date="2020-06" db="EMBL/GenBank/DDBJ databases">
        <title>Genome mining for natural products.</title>
        <authorList>
            <person name="Zhang B."/>
            <person name="Shi J."/>
            <person name="Ge H."/>
        </authorList>
    </citation>
    <scope>NUCLEOTIDE SEQUENCE [LARGE SCALE GENOMIC DNA]</scope>
    <source>
        <strain evidence="3 4">NA00687</strain>
    </source>
</reference>
<dbReference type="Proteomes" id="UP000509303">
    <property type="component" value="Chromosome"/>
</dbReference>
<dbReference type="EMBL" id="CP054929">
    <property type="protein sequence ID" value="QKW51933.1"/>
    <property type="molecule type" value="Genomic_DNA"/>
</dbReference>
<proteinExistence type="predicted"/>
<gene>
    <name evidence="3" type="ORF">HUT08_23055</name>
</gene>